<dbReference type="SUPFAM" id="SSF141694">
    <property type="entry name" value="AF2212/PG0164-like"/>
    <property type="match status" value="1"/>
</dbReference>
<keyword evidence="2" id="KW-1185">Reference proteome</keyword>
<dbReference type="RefSeq" id="WP_139948287.1">
    <property type="nucleotide sequence ID" value="NZ_CP040899.1"/>
</dbReference>
<evidence type="ECO:0000313" key="2">
    <source>
        <dbReference type="Proteomes" id="UP000313948"/>
    </source>
</evidence>
<sequence length="105" mass="11635">MAALEFDAELWLWEARATDAWTFVSLPPEVADEVLERAEGFTRGFGSVRVEVTVGTTTWRTSLFPSAAARTYVLPVKRAVRRAEGLEVGDTLRVALRLLDVGQPD</sequence>
<dbReference type="Gene3D" id="2.40.30.100">
    <property type="entry name" value="AF2212/PG0164-like"/>
    <property type="match status" value="1"/>
</dbReference>
<proteinExistence type="predicted"/>
<reference evidence="1 2" key="1">
    <citation type="submission" date="2019-05" db="EMBL/GenBank/DDBJ databases">
        <title>Georgenia *** sp. nov., and Georgenia *** sp. nov., isolated from the intestinal contents of plateau pika (Ochotona curzoniae) in the Qinghai-Tibet plateau of China.</title>
        <authorList>
            <person name="Tian Z."/>
        </authorList>
    </citation>
    <scope>NUCLEOTIDE SEQUENCE [LARGE SCALE GENOMIC DNA]</scope>
    <source>
        <strain evidence="1 2">Z294</strain>
    </source>
</reference>
<dbReference type="Proteomes" id="UP000313948">
    <property type="component" value="Chromosome"/>
</dbReference>
<protein>
    <submittedName>
        <fullName evidence="1">DUF1905 domain-containing protein</fullName>
    </submittedName>
</protein>
<evidence type="ECO:0000313" key="1">
    <source>
        <dbReference type="EMBL" id="QDB79032.1"/>
    </source>
</evidence>
<dbReference type="InterPro" id="IPR037079">
    <property type="entry name" value="AF2212/PG0164-like_sf"/>
</dbReference>
<accession>A0ABX5VKQ2</accession>
<organism evidence="1 2">
    <name type="scientific">Georgenia wutianyii</name>
    <dbReference type="NCBI Taxonomy" id="2585135"/>
    <lineage>
        <taxon>Bacteria</taxon>
        <taxon>Bacillati</taxon>
        <taxon>Actinomycetota</taxon>
        <taxon>Actinomycetes</taxon>
        <taxon>Micrococcales</taxon>
        <taxon>Bogoriellaceae</taxon>
        <taxon>Georgenia</taxon>
    </lineage>
</organism>
<gene>
    <name evidence="1" type="ORF">FE251_06340</name>
</gene>
<name>A0ABX5VKQ2_9MICO</name>
<dbReference type="Pfam" id="PF08922">
    <property type="entry name" value="DUF1905"/>
    <property type="match status" value="1"/>
</dbReference>
<dbReference type="InterPro" id="IPR015018">
    <property type="entry name" value="DUF1905"/>
</dbReference>
<dbReference type="EMBL" id="CP040899">
    <property type="protein sequence ID" value="QDB79032.1"/>
    <property type="molecule type" value="Genomic_DNA"/>
</dbReference>